<dbReference type="AlphaFoldDB" id="A0AAW1WFT8"/>
<dbReference type="EMBL" id="JBEDUW010000006">
    <property type="protein sequence ID" value="KAK9923795.1"/>
    <property type="molecule type" value="Genomic_DNA"/>
</dbReference>
<dbReference type="GO" id="GO:0008270">
    <property type="term" value="F:zinc ion binding"/>
    <property type="evidence" value="ECO:0007669"/>
    <property type="project" value="UniProtKB-KW"/>
</dbReference>
<feature type="domain" description="BED-type" evidence="6">
    <location>
        <begin position="70"/>
        <end position="131"/>
    </location>
</feature>
<dbReference type="SUPFAM" id="SSF57667">
    <property type="entry name" value="beta-beta-alpha zinc fingers"/>
    <property type="match status" value="1"/>
</dbReference>
<evidence type="ECO:0000313" key="7">
    <source>
        <dbReference type="EMBL" id="KAK9923795.1"/>
    </source>
</evidence>
<dbReference type="GO" id="GO:0006357">
    <property type="term" value="P:regulation of transcription by RNA polymerase II"/>
    <property type="evidence" value="ECO:0007669"/>
    <property type="project" value="TreeGrafter"/>
</dbReference>
<gene>
    <name evidence="7" type="ORF">M0R45_032195</name>
</gene>
<sequence>MDSSSATPTPTPITEGTQSSIGTSGTQPSETPTSTPNLVSDSQVPTIENVASVPPPTSASLPPSDSVKRKNQSIAWEHFTRLTNPDGSKLARPRAKCKHCPQTYAVDSKSNGTTNMRTHLLYQCRKSPLFIPAKKQRYLAFDSIENGVM</sequence>
<dbReference type="Proteomes" id="UP001457282">
    <property type="component" value="Unassembled WGS sequence"/>
</dbReference>
<protein>
    <recommendedName>
        <fullName evidence="6">BED-type domain-containing protein</fullName>
    </recommendedName>
</protein>
<dbReference type="PROSITE" id="PS50808">
    <property type="entry name" value="ZF_BED"/>
    <property type="match status" value="1"/>
</dbReference>
<reference evidence="7 8" key="1">
    <citation type="journal article" date="2023" name="G3 (Bethesda)">
        <title>A chromosome-length genome assembly and annotation of blackberry (Rubus argutus, cv. 'Hillquist').</title>
        <authorList>
            <person name="Bruna T."/>
            <person name="Aryal R."/>
            <person name="Dudchenko O."/>
            <person name="Sargent D.J."/>
            <person name="Mead D."/>
            <person name="Buti M."/>
            <person name="Cavallini A."/>
            <person name="Hytonen T."/>
            <person name="Andres J."/>
            <person name="Pham M."/>
            <person name="Weisz D."/>
            <person name="Mascagni F."/>
            <person name="Usai G."/>
            <person name="Natali L."/>
            <person name="Bassil N."/>
            <person name="Fernandez G.E."/>
            <person name="Lomsadze A."/>
            <person name="Armour M."/>
            <person name="Olukolu B."/>
            <person name="Poorten T."/>
            <person name="Britton C."/>
            <person name="Davik J."/>
            <person name="Ashrafi H."/>
            <person name="Aiden E.L."/>
            <person name="Borodovsky M."/>
            <person name="Worthington M."/>
        </authorList>
    </citation>
    <scope>NUCLEOTIDE SEQUENCE [LARGE SCALE GENOMIC DNA]</scope>
    <source>
        <strain evidence="7">PI 553951</strain>
    </source>
</reference>
<dbReference type="PANTHER" id="PTHR34396">
    <property type="entry name" value="OS03G0264950 PROTEIN-RELATED"/>
    <property type="match status" value="1"/>
</dbReference>
<evidence type="ECO:0000259" key="6">
    <source>
        <dbReference type="PROSITE" id="PS50808"/>
    </source>
</evidence>
<evidence type="ECO:0000256" key="1">
    <source>
        <dbReference type="ARBA" id="ARBA00022723"/>
    </source>
</evidence>
<name>A0AAW1WFT8_RUBAR</name>
<evidence type="ECO:0000256" key="3">
    <source>
        <dbReference type="ARBA" id="ARBA00022833"/>
    </source>
</evidence>
<dbReference type="SMART" id="SM00614">
    <property type="entry name" value="ZnF_BED"/>
    <property type="match status" value="1"/>
</dbReference>
<evidence type="ECO:0000256" key="5">
    <source>
        <dbReference type="SAM" id="MobiDB-lite"/>
    </source>
</evidence>
<proteinExistence type="predicted"/>
<evidence type="ECO:0000256" key="2">
    <source>
        <dbReference type="ARBA" id="ARBA00022771"/>
    </source>
</evidence>
<dbReference type="PANTHER" id="PTHR34396:SF27">
    <property type="entry name" value="OS08G0208700 PROTEIN"/>
    <property type="match status" value="1"/>
</dbReference>
<keyword evidence="8" id="KW-1185">Reference proteome</keyword>
<evidence type="ECO:0000256" key="4">
    <source>
        <dbReference type="PROSITE-ProRule" id="PRU00027"/>
    </source>
</evidence>
<organism evidence="7 8">
    <name type="scientific">Rubus argutus</name>
    <name type="common">Southern blackberry</name>
    <dbReference type="NCBI Taxonomy" id="59490"/>
    <lineage>
        <taxon>Eukaryota</taxon>
        <taxon>Viridiplantae</taxon>
        <taxon>Streptophyta</taxon>
        <taxon>Embryophyta</taxon>
        <taxon>Tracheophyta</taxon>
        <taxon>Spermatophyta</taxon>
        <taxon>Magnoliopsida</taxon>
        <taxon>eudicotyledons</taxon>
        <taxon>Gunneridae</taxon>
        <taxon>Pentapetalae</taxon>
        <taxon>rosids</taxon>
        <taxon>fabids</taxon>
        <taxon>Rosales</taxon>
        <taxon>Rosaceae</taxon>
        <taxon>Rosoideae</taxon>
        <taxon>Rosoideae incertae sedis</taxon>
        <taxon>Rubus</taxon>
    </lineage>
</organism>
<evidence type="ECO:0000313" key="8">
    <source>
        <dbReference type="Proteomes" id="UP001457282"/>
    </source>
</evidence>
<dbReference type="Pfam" id="PF02892">
    <property type="entry name" value="zf-BED"/>
    <property type="match status" value="1"/>
</dbReference>
<keyword evidence="2 4" id="KW-0863">Zinc-finger</keyword>
<dbReference type="GO" id="GO:1990837">
    <property type="term" value="F:sequence-specific double-stranded DNA binding"/>
    <property type="evidence" value="ECO:0007669"/>
    <property type="project" value="TreeGrafter"/>
</dbReference>
<dbReference type="InterPro" id="IPR036236">
    <property type="entry name" value="Znf_C2H2_sf"/>
</dbReference>
<feature type="region of interest" description="Disordered" evidence="5">
    <location>
        <begin position="1"/>
        <end position="70"/>
    </location>
</feature>
<feature type="compositionally biased region" description="Polar residues" evidence="5">
    <location>
        <begin position="14"/>
        <end position="46"/>
    </location>
</feature>
<accession>A0AAW1WFT8</accession>
<keyword evidence="3" id="KW-0862">Zinc</keyword>
<dbReference type="GO" id="GO:0005634">
    <property type="term" value="C:nucleus"/>
    <property type="evidence" value="ECO:0007669"/>
    <property type="project" value="TreeGrafter"/>
</dbReference>
<dbReference type="InterPro" id="IPR053031">
    <property type="entry name" value="Cuticle_assoc_protein"/>
</dbReference>
<dbReference type="InterPro" id="IPR003656">
    <property type="entry name" value="Znf_BED"/>
</dbReference>
<keyword evidence="1" id="KW-0479">Metal-binding</keyword>
<comment type="caution">
    <text evidence="7">The sequence shown here is derived from an EMBL/GenBank/DDBJ whole genome shotgun (WGS) entry which is preliminary data.</text>
</comment>